<sequence>MSQSDVITIRETCSSVWFSLVFSQLGLIVLCQKMSNLDPTIPLHLDIPVLKSLPKNTSSSDLLMPVLSPEYPITLSVKPNNQTIVKSCGKSSKSKAAPYFYACHICAETFKTPTLLHRHQCKAYNTKNICIICDTYLPPNQPPKHHLHFAHSIVKPVECGCCSWTFRNIHEKNNHRRWLISGVVGGNGFTIPVILNGSKPGTFMKFSDRFDKRVRGQLEVWQTVNHRKLSASMRSPSTIGNSNWHGMNAFKNLPTLTVLGTINQNLLNSGSIASSPPSSSSTDSSADSSPMTQNRKLNSFMMDDILN</sequence>
<proteinExistence type="predicted"/>
<evidence type="ECO:0000313" key="2">
    <source>
        <dbReference type="EMBL" id="ULU02335.1"/>
    </source>
</evidence>
<protein>
    <recommendedName>
        <fullName evidence="4">C2H2-type domain-containing protein</fullName>
    </recommendedName>
</protein>
<gene>
    <name evidence="2" type="ORF">L3Y34_002124</name>
</gene>
<dbReference type="EMBL" id="CP090893">
    <property type="protein sequence ID" value="ULU02335.1"/>
    <property type="molecule type" value="Genomic_DNA"/>
</dbReference>
<evidence type="ECO:0008006" key="4">
    <source>
        <dbReference type="Google" id="ProtNLM"/>
    </source>
</evidence>
<organism evidence="2 3">
    <name type="scientific">Caenorhabditis briggsae</name>
    <dbReference type="NCBI Taxonomy" id="6238"/>
    <lineage>
        <taxon>Eukaryota</taxon>
        <taxon>Metazoa</taxon>
        <taxon>Ecdysozoa</taxon>
        <taxon>Nematoda</taxon>
        <taxon>Chromadorea</taxon>
        <taxon>Rhabditida</taxon>
        <taxon>Rhabditina</taxon>
        <taxon>Rhabditomorpha</taxon>
        <taxon>Rhabditoidea</taxon>
        <taxon>Rhabditidae</taxon>
        <taxon>Peloderinae</taxon>
        <taxon>Caenorhabditis</taxon>
    </lineage>
</organism>
<feature type="region of interest" description="Disordered" evidence="1">
    <location>
        <begin position="270"/>
        <end position="307"/>
    </location>
</feature>
<dbReference type="Proteomes" id="UP000827892">
    <property type="component" value="Chromosome III"/>
</dbReference>
<feature type="compositionally biased region" description="Low complexity" evidence="1">
    <location>
        <begin position="270"/>
        <end position="289"/>
    </location>
</feature>
<reference evidence="2 3" key="1">
    <citation type="submission" date="2022-05" db="EMBL/GenBank/DDBJ databases">
        <title>Chromosome-level reference genomes for two strains of Caenorhabditis briggsae: an improved platform for comparative genomics.</title>
        <authorList>
            <person name="Stevens L."/>
            <person name="Andersen E.C."/>
        </authorList>
    </citation>
    <scope>NUCLEOTIDE SEQUENCE [LARGE SCALE GENOMIC DNA]</scope>
    <source>
        <strain evidence="2">QX1410_ONT</strain>
        <tissue evidence="2">Whole-organism</tissue>
    </source>
</reference>
<evidence type="ECO:0000256" key="1">
    <source>
        <dbReference type="SAM" id="MobiDB-lite"/>
    </source>
</evidence>
<name>A0AAE9IRQ6_CAEBR</name>
<accession>A0AAE9IRQ6</accession>
<evidence type="ECO:0000313" key="3">
    <source>
        <dbReference type="Proteomes" id="UP000827892"/>
    </source>
</evidence>
<dbReference type="AlphaFoldDB" id="A0AAE9IRQ6"/>